<keyword evidence="3" id="KW-1185">Reference proteome</keyword>
<dbReference type="Proteomes" id="UP001523550">
    <property type="component" value="Unassembled WGS sequence"/>
</dbReference>
<gene>
    <name evidence="2" type="ORF">J2T60_001001</name>
</gene>
<dbReference type="Pfam" id="PF20398">
    <property type="entry name" value="DUF6691"/>
    <property type="match status" value="1"/>
</dbReference>
<proteinExistence type="predicted"/>
<name>A0ABT1G712_9GAMM</name>
<feature type="transmembrane region" description="Helical" evidence="1">
    <location>
        <begin position="118"/>
        <end position="138"/>
    </location>
</feature>
<protein>
    <submittedName>
        <fullName evidence="2">Membrane protein YedE/YeeE</fullName>
    </submittedName>
</protein>
<dbReference type="RefSeq" id="WP_253446273.1">
    <property type="nucleotide sequence ID" value="NZ_JALJYF010000001.1"/>
</dbReference>
<evidence type="ECO:0000313" key="3">
    <source>
        <dbReference type="Proteomes" id="UP001523550"/>
    </source>
</evidence>
<organism evidence="2 3">
    <name type="scientific">Natronospira proteinivora</name>
    <dbReference type="NCBI Taxonomy" id="1807133"/>
    <lineage>
        <taxon>Bacteria</taxon>
        <taxon>Pseudomonadati</taxon>
        <taxon>Pseudomonadota</taxon>
        <taxon>Gammaproteobacteria</taxon>
        <taxon>Natronospirales</taxon>
        <taxon>Natronospiraceae</taxon>
        <taxon>Natronospira</taxon>
    </lineage>
</organism>
<keyword evidence="1" id="KW-0472">Membrane</keyword>
<keyword evidence="1" id="KW-1133">Transmembrane helix</keyword>
<feature type="transmembrane region" description="Helical" evidence="1">
    <location>
        <begin position="80"/>
        <end position="98"/>
    </location>
</feature>
<dbReference type="InterPro" id="IPR046513">
    <property type="entry name" value="DUF6691"/>
</dbReference>
<feature type="transmembrane region" description="Helical" evidence="1">
    <location>
        <begin position="42"/>
        <end position="60"/>
    </location>
</feature>
<comment type="caution">
    <text evidence="2">The sequence shown here is derived from an EMBL/GenBank/DDBJ whole genome shotgun (WGS) entry which is preliminary data.</text>
</comment>
<sequence>MKSIAALIAGALFGLGLAISQMINPLKVLAFLDVLGHWDPSLAFVMGGAIAVTLPGFALLKRWEQPILAPRFQWPQREDIDLRLLTGAGLFGIGWGLAGYCPGPGIAAIALNVRESAFIEPFLFTAAMAVGFLLWPWIDRLLSKRPQK</sequence>
<keyword evidence="1" id="KW-0812">Transmembrane</keyword>
<reference evidence="2 3" key="1">
    <citation type="submission" date="2022-03" db="EMBL/GenBank/DDBJ databases">
        <title>Genomic Encyclopedia of Type Strains, Phase III (KMG-III): the genomes of soil and plant-associated and newly described type strains.</title>
        <authorList>
            <person name="Whitman W."/>
        </authorList>
    </citation>
    <scope>NUCLEOTIDE SEQUENCE [LARGE SCALE GENOMIC DNA]</scope>
    <source>
        <strain evidence="2 3">BSker1</strain>
    </source>
</reference>
<evidence type="ECO:0000256" key="1">
    <source>
        <dbReference type="SAM" id="Phobius"/>
    </source>
</evidence>
<accession>A0ABT1G712</accession>
<evidence type="ECO:0000313" key="2">
    <source>
        <dbReference type="EMBL" id="MCP1727036.1"/>
    </source>
</evidence>
<dbReference type="EMBL" id="JALJYF010000001">
    <property type="protein sequence ID" value="MCP1727036.1"/>
    <property type="molecule type" value="Genomic_DNA"/>
</dbReference>